<dbReference type="PROSITE" id="PS51762">
    <property type="entry name" value="GH16_2"/>
    <property type="match status" value="1"/>
</dbReference>
<dbReference type="Proteomes" id="UP000215914">
    <property type="component" value="Chromosome 14"/>
</dbReference>
<protein>
    <submittedName>
        <fullName evidence="4">Putative concanavalin A-like lectin/glucanase domain-containing protein</fullName>
    </submittedName>
</protein>
<gene>
    <name evidence="4" type="ORF">HannXRQ_Chr14g0430401</name>
</gene>
<evidence type="ECO:0000256" key="2">
    <source>
        <dbReference type="ARBA" id="ARBA00023295"/>
    </source>
</evidence>
<dbReference type="AlphaFoldDB" id="A0A251SDX9"/>
<dbReference type="InParanoid" id="A0A251SDX9"/>
<organism evidence="4 5">
    <name type="scientific">Helianthus annuus</name>
    <name type="common">Common sunflower</name>
    <dbReference type="NCBI Taxonomy" id="4232"/>
    <lineage>
        <taxon>Eukaryota</taxon>
        <taxon>Viridiplantae</taxon>
        <taxon>Streptophyta</taxon>
        <taxon>Embryophyta</taxon>
        <taxon>Tracheophyta</taxon>
        <taxon>Spermatophyta</taxon>
        <taxon>Magnoliopsida</taxon>
        <taxon>eudicotyledons</taxon>
        <taxon>Gunneridae</taxon>
        <taxon>Pentapetalae</taxon>
        <taxon>asterids</taxon>
        <taxon>campanulids</taxon>
        <taxon>Asterales</taxon>
        <taxon>Asteraceae</taxon>
        <taxon>Asteroideae</taxon>
        <taxon>Heliantheae alliance</taxon>
        <taxon>Heliantheae</taxon>
        <taxon>Helianthus</taxon>
    </lineage>
</organism>
<dbReference type="GO" id="GO:0030246">
    <property type="term" value="F:carbohydrate binding"/>
    <property type="evidence" value="ECO:0007669"/>
    <property type="project" value="UniProtKB-KW"/>
</dbReference>
<dbReference type="InterPro" id="IPR044791">
    <property type="entry name" value="Beta-glucanase/XTH"/>
</dbReference>
<keyword evidence="2" id="KW-0326">Glycosidase</keyword>
<dbReference type="Gene3D" id="2.60.120.200">
    <property type="match status" value="1"/>
</dbReference>
<dbReference type="InterPro" id="IPR000757">
    <property type="entry name" value="Beta-glucanase-like"/>
</dbReference>
<dbReference type="PANTHER" id="PTHR31062">
    <property type="entry name" value="XYLOGLUCAN ENDOTRANSGLUCOSYLASE/HYDROLASE PROTEIN 8-RELATED"/>
    <property type="match status" value="1"/>
</dbReference>
<reference evidence="5" key="1">
    <citation type="journal article" date="2017" name="Nature">
        <title>The sunflower genome provides insights into oil metabolism, flowering and Asterid evolution.</title>
        <authorList>
            <person name="Badouin H."/>
            <person name="Gouzy J."/>
            <person name="Grassa C.J."/>
            <person name="Murat F."/>
            <person name="Staton S.E."/>
            <person name="Cottret L."/>
            <person name="Lelandais-Briere C."/>
            <person name="Owens G.L."/>
            <person name="Carrere S."/>
            <person name="Mayjonade B."/>
            <person name="Legrand L."/>
            <person name="Gill N."/>
            <person name="Kane N.C."/>
            <person name="Bowers J.E."/>
            <person name="Hubner S."/>
            <person name="Bellec A."/>
            <person name="Berard A."/>
            <person name="Berges H."/>
            <person name="Blanchet N."/>
            <person name="Boniface M.C."/>
            <person name="Brunel D."/>
            <person name="Catrice O."/>
            <person name="Chaidir N."/>
            <person name="Claudel C."/>
            <person name="Donnadieu C."/>
            <person name="Faraut T."/>
            <person name="Fievet G."/>
            <person name="Helmstetter N."/>
            <person name="King M."/>
            <person name="Knapp S.J."/>
            <person name="Lai Z."/>
            <person name="Le Paslier M.C."/>
            <person name="Lippi Y."/>
            <person name="Lorenzon L."/>
            <person name="Mandel J.R."/>
            <person name="Marage G."/>
            <person name="Marchand G."/>
            <person name="Marquand E."/>
            <person name="Bret-Mestries E."/>
            <person name="Morien E."/>
            <person name="Nambeesan S."/>
            <person name="Nguyen T."/>
            <person name="Pegot-Espagnet P."/>
            <person name="Pouilly N."/>
            <person name="Raftis F."/>
            <person name="Sallet E."/>
            <person name="Schiex T."/>
            <person name="Thomas J."/>
            <person name="Vandecasteele C."/>
            <person name="Vares D."/>
            <person name="Vear F."/>
            <person name="Vautrin S."/>
            <person name="Crespi M."/>
            <person name="Mangin B."/>
            <person name="Burke J.M."/>
            <person name="Salse J."/>
            <person name="Munos S."/>
            <person name="Vincourt P."/>
            <person name="Rieseberg L.H."/>
            <person name="Langlade N.B."/>
        </authorList>
    </citation>
    <scope>NUCLEOTIDE SEQUENCE [LARGE SCALE GENOMIC DNA]</scope>
    <source>
        <strain evidence="5">cv. SF193</strain>
    </source>
</reference>
<keyword evidence="5" id="KW-1185">Reference proteome</keyword>
<accession>A0A251SDX9</accession>
<feature type="domain" description="GH16" evidence="3">
    <location>
        <begin position="1"/>
        <end position="165"/>
    </location>
</feature>
<evidence type="ECO:0000256" key="1">
    <source>
        <dbReference type="ARBA" id="ARBA00022801"/>
    </source>
</evidence>
<keyword evidence="1" id="KW-0378">Hydrolase</keyword>
<keyword evidence="4" id="KW-0430">Lectin</keyword>
<dbReference type="GO" id="GO:0004553">
    <property type="term" value="F:hydrolase activity, hydrolyzing O-glycosyl compounds"/>
    <property type="evidence" value="ECO:0007669"/>
    <property type="project" value="InterPro"/>
</dbReference>
<sequence>MLPSPCLIYVGSRRCGLCYFSICYLLVICCIRSLRLLTRERLSSTSAKHDEIEFEFLGNSTGEPYMVHTNIYTQGQDNREQQFKLWFDPTASYHNYIIHWNPTGTVWYVDSVPIRVLKNSTMQRDHVPNQQRMRVYSSLWNANNWAAAHKFMSVELLEPFKAATHKFFLNRLKRRSCISNGRV</sequence>
<proteinExistence type="predicted"/>
<dbReference type="STRING" id="4232.A0A251SDX9"/>
<dbReference type="Pfam" id="PF00722">
    <property type="entry name" value="Glyco_hydro_16"/>
    <property type="match status" value="1"/>
</dbReference>
<dbReference type="SUPFAM" id="SSF49899">
    <property type="entry name" value="Concanavalin A-like lectins/glucanases"/>
    <property type="match status" value="1"/>
</dbReference>
<evidence type="ECO:0000259" key="3">
    <source>
        <dbReference type="PROSITE" id="PS51762"/>
    </source>
</evidence>
<evidence type="ECO:0000313" key="5">
    <source>
        <dbReference type="Proteomes" id="UP000215914"/>
    </source>
</evidence>
<dbReference type="EMBL" id="CM007903">
    <property type="protein sequence ID" value="OTF97059.1"/>
    <property type="molecule type" value="Genomic_DNA"/>
</dbReference>
<name>A0A251SDX9_HELAN</name>
<dbReference type="InterPro" id="IPR013320">
    <property type="entry name" value="ConA-like_dom_sf"/>
</dbReference>
<dbReference type="GO" id="GO:0005975">
    <property type="term" value="P:carbohydrate metabolic process"/>
    <property type="evidence" value="ECO:0007669"/>
    <property type="project" value="InterPro"/>
</dbReference>
<evidence type="ECO:0000313" key="4">
    <source>
        <dbReference type="EMBL" id="OTF97059.1"/>
    </source>
</evidence>